<evidence type="ECO:0000313" key="2">
    <source>
        <dbReference type="EMBL" id="VTR93048.1"/>
    </source>
</evidence>
<dbReference type="SMART" id="SM00471">
    <property type="entry name" value="HDc"/>
    <property type="match status" value="1"/>
</dbReference>
<proteinExistence type="predicted"/>
<dbReference type="InterPro" id="IPR013976">
    <property type="entry name" value="HDOD"/>
</dbReference>
<keyword evidence="3" id="KW-1185">Reference proteome</keyword>
<dbReference type="Gene3D" id="1.10.3210.10">
    <property type="entry name" value="Hypothetical protein af1432"/>
    <property type="match status" value="1"/>
</dbReference>
<evidence type="ECO:0000259" key="1">
    <source>
        <dbReference type="PROSITE" id="PS51833"/>
    </source>
</evidence>
<dbReference type="NCBIfam" id="TIGR00277">
    <property type="entry name" value="HDIG"/>
    <property type="match status" value="1"/>
</dbReference>
<dbReference type="KEGG" id="gms:SOIL9_46660"/>
<protein>
    <recommendedName>
        <fullName evidence="1">HDOD domain-containing protein</fullName>
    </recommendedName>
</protein>
<dbReference type="Proteomes" id="UP000464178">
    <property type="component" value="Chromosome"/>
</dbReference>
<dbReference type="AlphaFoldDB" id="A0A6P2CV63"/>
<feature type="domain" description="HDOD" evidence="1">
    <location>
        <begin position="52"/>
        <end position="248"/>
    </location>
</feature>
<dbReference type="CDD" id="cd00077">
    <property type="entry name" value="HDc"/>
    <property type="match status" value="1"/>
</dbReference>
<dbReference type="SUPFAM" id="SSF109604">
    <property type="entry name" value="HD-domain/PDEase-like"/>
    <property type="match status" value="1"/>
</dbReference>
<dbReference type="EMBL" id="LR593886">
    <property type="protein sequence ID" value="VTR93048.1"/>
    <property type="molecule type" value="Genomic_DNA"/>
</dbReference>
<accession>A0A6P2CV63</accession>
<reference evidence="2 3" key="1">
    <citation type="submission" date="2019-05" db="EMBL/GenBank/DDBJ databases">
        <authorList>
            <consortium name="Science for Life Laboratories"/>
        </authorList>
    </citation>
    <scope>NUCLEOTIDE SEQUENCE [LARGE SCALE GENOMIC DNA]</scope>
    <source>
        <strain evidence="2">Soil9</strain>
    </source>
</reference>
<dbReference type="PANTHER" id="PTHR33525:SF3">
    <property type="entry name" value="RIBONUCLEASE Y"/>
    <property type="match status" value="1"/>
</dbReference>
<name>A0A6P2CV63_9BACT</name>
<dbReference type="InterPro" id="IPR006675">
    <property type="entry name" value="HDIG_dom"/>
</dbReference>
<dbReference type="InterPro" id="IPR052340">
    <property type="entry name" value="RNase_Y/CdgJ"/>
</dbReference>
<dbReference type="PANTHER" id="PTHR33525">
    <property type="match status" value="1"/>
</dbReference>
<evidence type="ECO:0000313" key="3">
    <source>
        <dbReference type="Proteomes" id="UP000464178"/>
    </source>
</evidence>
<dbReference type="Pfam" id="PF08668">
    <property type="entry name" value="HDOD"/>
    <property type="match status" value="1"/>
</dbReference>
<gene>
    <name evidence="2" type="ORF">SOIL9_46660</name>
</gene>
<dbReference type="PROSITE" id="PS51833">
    <property type="entry name" value="HDOD"/>
    <property type="match status" value="1"/>
</dbReference>
<sequence>MSYRKVPGAPPPDPTRERFMFFKAFTRLFGRETPNVLAQPALIRDLGKIESFPTLSDTTVRALALANDQNATLANLAELVRRDGMLAVAVLKLANSAAFRGKRGTENVQQATVRLGMRRCQQIIAAVGVGGVFKYSTPQVGVMCEGLLRHALFTATLASRLNNAGGLGFRGEEFTAGLLHDIGRVIVCVRAPEAFMHADPMTFEEDSGILGRERDILQLDHCELGVRFATANKLSPGVTSAILNHHFPKAERDHPVLVALTAAADGLANHVQRERKLANYQMEKCPGFLRLHECAGLETIRLIRKSLSKTVIESLRETRAMLQITSQKQPTRASKL</sequence>
<dbReference type="RefSeq" id="WP_162667836.1">
    <property type="nucleotide sequence ID" value="NZ_LR593886.1"/>
</dbReference>
<dbReference type="InterPro" id="IPR003607">
    <property type="entry name" value="HD/PDEase_dom"/>
</dbReference>
<organism evidence="2 3">
    <name type="scientific">Gemmata massiliana</name>
    <dbReference type="NCBI Taxonomy" id="1210884"/>
    <lineage>
        <taxon>Bacteria</taxon>
        <taxon>Pseudomonadati</taxon>
        <taxon>Planctomycetota</taxon>
        <taxon>Planctomycetia</taxon>
        <taxon>Gemmatales</taxon>
        <taxon>Gemmataceae</taxon>
        <taxon>Gemmata</taxon>
    </lineage>
</organism>